<dbReference type="InterPro" id="IPR050697">
    <property type="entry name" value="Adenylyl/Guanylyl_Cyclase_3/4"/>
</dbReference>
<accession>A0A419F242</accession>
<dbReference type="PROSITE" id="PS50125">
    <property type="entry name" value="GUANYLATE_CYCLASE_2"/>
    <property type="match status" value="1"/>
</dbReference>
<dbReference type="SUPFAM" id="SSF49879">
    <property type="entry name" value="SMAD/FHA domain"/>
    <property type="match status" value="1"/>
</dbReference>
<dbReference type="Gene3D" id="2.60.200.20">
    <property type="match status" value="1"/>
</dbReference>
<dbReference type="AlphaFoldDB" id="A0A419F242"/>
<feature type="domain" description="FHA" evidence="1">
    <location>
        <begin position="23"/>
        <end position="72"/>
    </location>
</feature>
<dbReference type="SUPFAM" id="SSF55073">
    <property type="entry name" value="Nucleotide cyclase"/>
    <property type="match status" value="1"/>
</dbReference>
<dbReference type="InterPro" id="IPR001054">
    <property type="entry name" value="A/G_cyclase"/>
</dbReference>
<dbReference type="SUPFAM" id="SSF55781">
    <property type="entry name" value="GAF domain-like"/>
    <property type="match status" value="1"/>
</dbReference>
<reference evidence="3 4" key="1">
    <citation type="journal article" date="2017" name="ISME J.">
        <title>Energy and carbon metabolisms in a deep terrestrial subsurface fluid microbial community.</title>
        <authorList>
            <person name="Momper L."/>
            <person name="Jungbluth S.P."/>
            <person name="Lee M.D."/>
            <person name="Amend J.P."/>
        </authorList>
    </citation>
    <scope>NUCLEOTIDE SEQUENCE [LARGE SCALE GENOMIC DNA]</scope>
    <source>
        <strain evidence="3">SURF_17</strain>
    </source>
</reference>
<dbReference type="Pfam" id="PF13185">
    <property type="entry name" value="GAF_2"/>
    <property type="match status" value="1"/>
</dbReference>
<dbReference type="Pfam" id="PF00211">
    <property type="entry name" value="Guanylate_cyc"/>
    <property type="match status" value="1"/>
</dbReference>
<evidence type="ECO:0000259" key="1">
    <source>
        <dbReference type="PROSITE" id="PS50006"/>
    </source>
</evidence>
<dbReference type="SMART" id="SM00240">
    <property type="entry name" value="FHA"/>
    <property type="match status" value="1"/>
</dbReference>
<dbReference type="CDD" id="cd00060">
    <property type="entry name" value="FHA"/>
    <property type="match status" value="1"/>
</dbReference>
<dbReference type="Pfam" id="PF00498">
    <property type="entry name" value="FHA"/>
    <property type="match status" value="1"/>
</dbReference>
<dbReference type="PANTHER" id="PTHR43081">
    <property type="entry name" value="ADENYLATE CYCLASE, TERMINAL-DIFFERENTIATION SPECIFIC-RELATED"/>
    <property type="match status" value="1"/>
</dbReference>
<dbReference type="Gene3D" id="3.30.70.1230">
    <property type="entry name" value="Nucleotide cyclase"/>
    <property type="match status" value="1"/>
</dbReference>
<organism evidence="3 4">
    <name type="scientific">Candidatus Abyssobacteria bacterium SURF_17</name>
    <dbReference type="NCBI Taxonomy" id="2093361"/>
    <lineage>
        <taxon>Bacteria</taxon>
        <taxon>Pseudomonadati</taxon>
        <taxon>Candidatus Hydrogenedentota</taxon>
        <taxon>Candidatus Abyssobacteria</taxon>
    </lineage>
</organism>
<evidence type="ECO:0000313" key="4">
    <source>
        <dbReference type="Proteomes" id="UP000285961"/>
    </source>
</evidence>
<sequence>MYKFIIKERGKELREVILDKARLLVGRDPANEVTLEDDSVSSRHFSVEIKRDKVILKDEDSLNGTFIGNARERVMAVELKHGDVIRAGHTLIKLFKVDEPPRPAEEYVRRHPRRAARTIVASNIRLMEKELASVADRIDAMRTKDGATIAQEIDELHNPFAEAREKISAVGRSYDRLSALYEASKYIISGFDLEKRLNLVMDAAIEVLQAERGFLMLKNEQTGALEVMVKRKIGGEELDELSLSMSVANEVAQTGQPRLASNAAKDPGLRDRGSIILHKIISIMCVPLKIEERVLGAIYLDNRISEGTFNESDQELFSAFASLSAIAIENARLFQRLQYEEKVRTTMSRNLPNAVVEILMKNPEDWRPGGTLQKVTVLFSDIRGFTTMSAQMTPSETMDMLNEYFDEMTQVIFTHHGTLDKFMGDGIMAIFGAPFSYGDDADRAVLAAMDMIRRARVLNERARERGKRTFDIGVGINTGMAIAGNVGSLDRMDYTVIGDMVNAAFRLASVAGRNQILISSATHASIEAPIEMTDVGAIKTKDVEIRAFEVIVPSGESGEKVSAWRKTESG</sequence>
<dbReference type="InterPro" id="IPR029016">
    <property type="entry name" value="GAF-like_dom_sf"/>
</dbReference>
<dbReference type="InterPro" id="IPR008984">
    <property type="entry name" value="SMAD_FHA_dom_sf"/>
</dbReference>
<dbReference type="PANTHER" id="PTHR43081:SF1">
    <property type="entry name" value="ADENYLATE CYCLASE, TERMINAL-DIFFERENTIATION SPECIFIC"/>
    <property type="match status" value="1"/>
</dbReference>
<name>A0A419F242_9BACT</name>
<dbReference type="Proteomes" id="UP000285961">
    <property type="component" value="Unassembled WGS sequence"/>
</dbReference>
<proteinExistence type="predicted"/>
<feature type="domain" description="Guanylate cyclase" evidence="2">
    <location>
        <begin position="376"/>
        <end position="508"/>
    </location>
</feature>
<evidence type="ECO:0000313" key="3">
    <source>
        <dbReference type="EMBL" id="RJP72161.1"/>
    </source>
</evidence>
<dbReference type="SMART" id="SM00044">
    <property type="entry name" value="CYCc"/>
    <property type="match status" value="1"/>
</dbReference>
<dbReference type="GO" id="GO:0006171">
    <property type="term" value="P:cAMP biosynthetic process"/>
    <property type="evidence" value="ECO:0007669"/>
    <property type="project" value="TreeGrafter"/>
</dbReference>
<dbReference type="InterPro" id="IPR000253">
    <property type="entry name" value="FHA_dom"/>
</dbReference>
<dbReference type="GO" id="GO:0004016">
    <property type="term" value="F:adenylate cyclase activity"/>
    <property type="evidence" value="ECO:0007669"/>
    <property type="project" value="UniProtKB-ARBA"/>
</dbReference>
<comment type="caution">
    <text evidence="3">The sequence shown here is derived from an EMBL/GenBank/DDBJ whole genome shotgun (WGS) entry which is preliminary data.</text>
</comment>
<dbReference type="GO" id="GO:0035556">
    <property type="term" value="P:intracellular signal transduction"/>
    <property type="evidence" value="ECO:0007669"/>
    <property type="project" value="InterPro"/>
</dbReference>
<dbReference type="SMART" id="SM00065">
    <property type="entry name" value="GAF"/>
    <property type="match status" value="1"/>
</dbReference>
<protein>
    <submittedName>
        <fullName evidence="3">GAF domain-containing protein</fullName>
    </submittedName>
</protein>
<dbReference type="PROSITE" id="PS50006">
    <property type="entry name" value="FHA_DOMAIN"/>
    <property type="match status" value="1"/>
</dbReference>
<dbReference type="CDD" id="cd07302">
    <property type="entry name" value="CHD"/>
    <property type="match status" value="1"/>
</dbReference>
<gene>
    <name evidence="3" type="ORF">C4532_06400</name>
</gene>
<dbReference type="InterPro" id="IPR029787">
    <property type="entry name" value="Nucleotide_cyclase"/>
</dbReference>
<dbReference type="InterPro" id="IPR003018">
    <property type="entry name" value="GAF"/>
</dbReference>
<dbReference type="Gene3D" id="3.30.450.40">
    <property type="match status" value="1"/>
</dbReference>
<evidence type="ECO:0000259" key="2">
    <source>
        <dbReference type="PROSITE" id="PS50125"/>
    </source>
</evidence>
<dbReference type="EMBL" id="QZKI01000048">
    <property type="protein sequence ID" value="RJP72161.1"/>
    <property type="molecule type" value="Genomic_DNA"/>
</dbReference>